<feature type="transmembrane region" description="Helical" evidence="10">
    <location>
        <begin position="481"/>
        <end position="500"/>
    </location>
</feature>
<feature type="transmembrane region" description="Helical" evidence="10">
    <location>
        <begin position="326"/>
        <end position="347"/>
    </location>
</feature>
<accession>A0A0X3P8K5</accession>
<name>A0A0X3P8K5_SCHSO</name>
<organism evidence="11">
    <name type="scientific">Schistocephalus solidus</name>
    <name type="common">Tapeworm</name>
    <dbReference type="NCBI Taxonomy" id="70667"/>
    <lineage>
        <taxon>Eukaryota</taxon>
        <taxon>Metazoa</taxon>
        <taxon>Spiralia</taxon>
        <taxon>Lophotrochozoa</taxon>
        <taxon>Platyhelminthes</taxon>
        <taxon>Cestoda</taxon>
        <taxon>Eucestoda</taxon>
        <taxon>Diphyllobothriidea</taxon>
        <taxon>Diphyllobothriidae</taxon>
        <taxon>Schistocephalus</taxon>
    </lineage>
</organism>
<dbReference type="PANTHER" id="PTHR12413">
    <property type="entry name" value="DOLICHYL GLYCOSYLTRANSFERASE"/>
    <property type="match status" value="1"/>
</dbReference>
<keyword evidence="7 10" id="KW-0256">Endoplasmic reticulum</keyword>
<dbReference type="GO" id="GO:0042281">
    <property type="term" value="F:dolichyl pyrophosphate Man9GlcNAc2 alpha-1,3-glucosyltransferase activity"/>
    <property type="evidence" value="ECO:0007669"/>
    <property type="project" value="TreeGrafter"/>
</dbReference>
<comment type="pathway">
    <text evidence="2 10">Protein modification; protein glycosylation.</text>
</comment>
<comment type="subcellular location">
    <subcellularLocation>
        <location evidence="1 10">Endoplasmic reticulum membrane</location>
        <topology evidence="1 10">Multi-pass membrane protein</topology>
    </subcellularLocation>
</comment>
<evidence type="ECO:0000256" key="5">
    <source>
        <dbReference type="ARBA" id="ARBA00022679"/>
    </source>
</evidence>
<dbReference type="InterPro" id="IPR004856">
    <property type="entry name" value="Glyco_trans_ALG6/ALG8"/>
</dbReference>
<feature type="transmembrane region" description="Helical" evidence="10">
    <location>
        <begin position="376"/>
        <end position="407"/>
    </location>
</feature>
<evidence type="ECO:0000256" key="10">
    <source>
        <dbReference type="RuleBase" id="RU363110"/>
    </source>
</evidence>
<evidence type="ECO:0000256" key="6">
    <source>
        <dbReference type="ARBA" id="ARBA00022692"/>
    </source>
</evidence>
<dbReference type="Pfam" id="PF03155">
    <property type="entry name" value="Alg6_Alg8"/>
    <property type="match status" value="1"/>
</dbReference>
<feature type="transmembrane region" description="Helical" evidence="10">
    <location>
        <begin position="448"/>
        <end position="469"/>
    </location>
</feature>
<evidence type="ECO:0000256" key="1">
    <source>
        <dbReference type="ARBA" id="ARBA00004477"/>
    </source>
</evidence>
<keyword evidence="4 10" id="KW-0328">Glycosyltransferase</keyword>
<proteinExistence type="inferred from homology"/>
<feature type="transmembrane region" description="Helical" evidence="10">
    <location>
        <begin position="29"/>
        <end position="52"/>
    </location>
</feature>
<sequence length="509" mass="57322">IIVNWLLIGPMRSMGATKGIMQTKVKSELLVSIILPLSIGLCLRCATMLHPYSGAGSPPMFGDYEAQRHWMEITVNLPAHNWYFNSTENDLNYWGLDYPPLTAYHSYLLGIIAQNVNASWVELHASRGLETAEHKLFMRYTVLLSELLTYTPAVIYFVCTAVRHLTVTPCLSQGVLSLLMFSYPGLILIDHGHFQYNCVSLGLFLLAFGFFCDDHNVFGTIAFCLALAYKQMELYHALPFFGFLLGHCLRQPPRRAVFQFVCLAFTVCTSFILVLLPFLSSNEQLAQLGFRLFPLARGLFEDKVANFWCISSLAIKWRTLLATNTLLVACTFLTLFASLPACANLLWRPTKPRLAYAQVVVSLAFFLFSYQVHEKSILLCAVPALCLFPLTPVAAFYFCMVSTLSLWPLLLKDGLAHACVVLSVCFYALGFAFVHFNPSGRDPLALPAFWPLNMSMAIYFGLFVLQVIVSPPISYPFIFPLAVNAVSFGHFVGFFCFWYWCLFRLPKSL</sequence>
<keyword evidence="8 10" id="KW-1133">Transmembrane helix</keyword>
<dbReference type="PANTHER" id="PTHR12413:SF1">
    <property type="entry name" value="DOLICHYL PYROPHOSPHATE MAN9GLCNAC2 ALPHA-1,3-GLUCOSYLTRANSFERASE"/>
    <property type="match status" value="1"/>
</dbReference>
<dbReference type="EMBL" id="GEEE01014914">
    <property type="protein sequence ID" value="JAP48311.1"/>
    <property type="molecule type" value="Transcribed_RNA"/>
</dbReference>
<dbReference type="AlphaFoldDB" id="A0A0X3P8K5"/>
<dbReference type="GO" id="GO:0005789">
    <property type="term" value="C:endoplasmic reticulum membrane"/>
    <property type="evidence" value="ECO:0007669"/>
    <property type="project" value="UniProtKB-SubCell"/>
</dbReference>
<feature type="transmembrane region" description="Helical" evidence="10">
    <location>
        <begin position="201"/>
        <end position="228"/>
    </location>
</feature>
<evidence type="ECO:0000256" key="8">
    <source>
        <dbReference type="ARBA" id="ARBA00022989"/>
    </source>
</evidence>
<keyword evidence="5 10" id="KW-0808">Transferase</keyword>
<keyword evidence="9 10" id="KW-0472">Membrane</keyword>
<feature type="transmembrane region" description="Helical" evidence="10">
    <location>
        <begin position="142"/>
        <end position="165"/>
    </location>
</feature>
<comment type="similarity">
    <text evidence="3 10">Belongs to the ALG6/ALG8 glucosyltransferase family.</text>
</comment>
<reference evidence="11" key="1">
    <citation type="submission" date="2016-01" db="EMBL/GenBank/DDBJ databases">
        <title>Reference transcriptome for the parasite Schistocephalus solidus: insights into the molecular evolution of parasitism.</title>
        <authorList>
            <person name="Hebert F.O."/>
            <person name="Grambauer S."/>
            <person name="Barber I."/>
            <person name="Landry C.R."/>
            <person name="Aubin-Horth N."/>
        </authorList>
    </citation>
    <scope>NUCLEOTIDE SEQUENCE</scope>
</reference>
<keyword evidence="6 10" id="KW-0812">Transmembrane</keyword>
<gene>
    <name evidence="11" type="primary">ALG6</name>
    <name evidence="11" type="ORF">TR86152</name>
</gene>
<feature type="non-terminal residue" evidence="11">
    <location>
        <position position="1"/>
    </location>
</feature>
<evidence type="ECO:0000256" key="4">
    <source>
        <dbReference type="ARBA" id="ARBA00022676"/>
    </source>
</evidence>
<evidence type="ECO:0000256" key="3">
    <source>
        <dbReference type="ARBA" id="ARBA00008715"/>
    </source>
</evidence>
<feature type="transmembrane region" description="Helical" evidence="10">
    <location>
        <begin position="257"/>
        <end position="279"/>
    </location>
</feature>
<dbReference type="UniPathway" id="UPA00378"/>
<evidence type="ECO:0000256" key="2">
    <source>
        <dbReference type="ARBA" id="ARBA00004922"/>
    </source>
</evidence>
<evidence type="ECO:0000256" key="7">
    <source>
        <dbReference type="ARBA" id="ARBA00022824"/>
    </source>
</evidence>
<protein>
    <recommendedName>
        <fullName evidence="10">Alpha-1,3-glucosyltransferase</fullName>
        <ecNumber evidence="10">2.4.1.-</ecNumber>
    </recommendedName>
</protein>
<feature type="transmembrane region" description="Helical" evidence="10">
    <location>
        <begin position="171"/>
        <end position="189"/>
    </location>
</feature>
<evidence type="ECO:0000256" key="9">
    <source>
        <dbReference type="ARBA" id="ARBA00023136"/>
    </source>
</evidence>
<dbReference type="EC" id="2.4.1.-" evidence="10"/>
<feature type="transmembrane region" description="Helical" evidence="10">
    <location>
        <begin position="414"/>
        <end position="436"/>
    </location>
</feature>
<evidence type="ECO:0000313" key="11">
    <source>
        <dbReference type="EMBL" id="JAP48311.1"/>
    </source>
</evidence>